<proteinExistence type="predicted"/>
<feature type="signal peptide" evidence="1">
    <location>
        <begin position="1"/>
        <end position="25"/>
    </location>
</feature>
<gene>
    <name evidence="3" type="ORF">H8L47_23080</name>
</gene>
<dbReference type="SUPFAM" id="SSF54427">
    <property type="entry name" value="NTF2-like"/>
    <property type="match status" value="1"/>
</dbReference>
<feature type="domain" description="DUF4440" evidence="2">
    <location>
        <begin position="41"/>
        <end position="146"/>
    </location>
</feature>
<dbReference type="Pfam" id="PF14534">
    <property type="entry name" value="DUF4440"/>
    <property type="match status" value="1"/>
</dbReference>
<comment type="caution">
    <text evidence="3">The sequence shown here is derived from an EMBL/GenBank/DDBJ whole genome shotgun (WGS) entry which is preliminary data.</text>
</comment>
<evidence type="ECO:0000259" key="2">
    <source>
        <dbReference type="Pfam" id="PF14534"/>
    </source>
</evidence>
<evidence type="ECO:0000313" key="4">
    <source>
        <dbReference type="Proteomes" id="UP000646911"/>
    </source>
</evidence>
<dbReference type="InterPro" id="IPR032710">
    <property type="entry name" value="NTF2-like_dom_sf"/>
</dbReference>
<dbReference type="Gene3D" id="3.10.450.50">
    <property type="match status" value="1"/>
</dbReference>
<dbReference type="RefSeq" id="WP_186955961.1">
    <property type="nucleotide sequence ID" value="NZ_JACOFX010000016.1"/>
</dbReference>
<feature type="chain" id="PRO_5046344271" evidence="1">
    <location>
        <begin position="26"/>
        <end position="157"/>
    </location>
</feature>
<organism evidence="3 4">
    <name type="scientific">Undibacterium umbellatum</name>
    <dbReference type="NCBI Taxonomy" id="2762300"/>
    <lineage>
        <taxon>Bacteria</taxon>
        <taxon>Pseudomonadati</taxon>
        <taxon>Pseudomonadota</taxon>
        <taxon>Betaproteobacteria</taxon>
        <taxon>Burkholderiales</taxon>
        <taxon>Oxalobacteraceae</taxon>
        <taxon>Undibacterium</taxon>
    </lineage>
</organism>
<protein>
    <submittedName>
        <fullName evidence="3">Nuclear transport factor 2 family protein</fullName>
    </submittedName>
</protein>
<dbReference type="InterPro" id="IPR027843">
    <property type="entry name" value="DUF4440"/>
</dbReference>
<keyword evidence="4" id="KW-1185">Reference proteome</keyword>
<evidence type="ECO:0000256" key="1">
    <source>
        <dbReference type="SAM" id="SignalP"/>
    </source>
</evidence>
<name>A0ABR6ZGH6_9BURK</name>
<reference evidence="3 4" key="1">
    <citation type="submission" date="2020-08" db="EMBL/GenBank/DDBJ databases">
        <title>Novel species isolated from subtropical streams in China.</title>
        <authorList>
            <person name="Lu H."/>
        </authorList>
    </citation>
    <scope>NUCLEOTIDE SEQUENCE [LARGE SCALE GENOMIC DNA]</scope>
    <source>
        <strain evidence="3 4">NL8W</strain>
    </source>
</reference>
<sequence length="157" mass="17529">MLKKHLGTAGLLLAIFSLGFMPAHATGATDAKRDALVAQLTKLADDWDKAIVRKDQAAIEANMAEDFRQIDASGDIETKTSFVNGLMSAKLEIDPYTVEDFEVRLYGNVALVSGRTRMTGRYDGKPFTSHYRYIDIYVQRDGKWQIVSVQISKIPQE</sequence>
<accession>A0ABR6ZGH6</accession>
<evidence type="ECO:0000313" key="3">
    <source>
        <dbReference type="EMBL" id="MBC3910456.1"/>
    </source>
</evidence>
<dbReference type="Proteomes" id="UP000646911">
    <property type="component" value="Unassembled WGS sequence"/>
</dbReference>
<keyword evidence="1" id="KW-0732">Signal</keyword>
<dbReference type="EMBL" id="JACOFX010000016">
    <property type="protein sequence ID" value="MBC3910456.1"/>
    <property type="molecule type" value="Genomic_DNA"/>
</dbReference>